<evidence type="ECO:0000256" key="1">
    <source>
        <dbReference type="SAM" id="MobiDB-lite"/>
    </source>
</evidence>
<dbReference type="PANTHER" id="PTHR47150:SF5">
    <property type="entry name" value="OS07G0546750 PROTEIN"/>
    <property type="match status" value="1"/>
</dbReference>
<keyword evidence="3" id="KW-1185">Reference proteome</keyword>
<dbReference type="AlphaFoldDB" id="A0A0D3AJ88"/>
<evidence type="ECO:0000313" key="3">
    <source>
        <dbReference type="Proteomes" id="UP000032141"/>
    </source>
</evidence>
<dbReference type="Gramene" id="Bo2g012710.1">
    <property type="protein sequence ID" value="Bo2g012710.1"/>
    <property type="gene ID" value="Bo2g012710"/>
</dbReference>
<organism evidence="2 3">
    <name type="scientific">Brassica oleracea var. oleracea</name>
    <dbReference type="NCBI Taxonomy" id="109376"/>
    <lineage>
        <taxon>Eukaryota</taxon>
        <taxon>Viridiplantae</taxon>
        <taxon>Streptophyta</taxon>
        <taxon>Embryophyta</taxon>
        <taxon>Tracheophyta</taxon>
        <taxon>Spermatophyta</taxon>
        <taxon>Magnoliopsida</taxon>
        <taxon>eudicotyledons</taxon>
        <taxon>Gunneridae</taxon>
        <taxon>Pentapetalae</taxon>
        <taxon>rosids</taxon>
        <taxon>malvids</taxon>
        <taxon>Brassicales</taxon>
        <taxon>Brassicaceae</taxon>
        <taxon>Brassiceae</taxon>
        <taxon>Brassica</taxon>
    </lineage>
</organism>
<proteinExistence type="predicted"/>
<name>A0A0D3AJ88_BRAOL</name>
<dbReference type="Pfam" id="PF04827">
    <property type="entry name" value="Plant_tran"/>
    <property type="match status" value="1"/>
</dbReference>
<dbReference type="PANTHER" id="PTHR47150">
    <property type="entry name" value="OS12G0169200 PROTEIN"/>
    <property type="match status" value="1"/>
</dbReference>
<evidence type="ECO:0000313" key="2">
    <source>
        <dbReference type="EnsemblPlants" id="Bo2g012710.1"/>
    </source>
</evidence>
<feature type="region of interest" description="Disordered" evidence="1">
    <location>
        <begin position="302"/>
        <end position="327"/>
    </location>
</feature>
<reference evidence="2 3" key="1">
    <citation type="journal article" date="2014" name="Genome Biol.">
        <title>Transcriptome and methylome profiling reveals relics of genome dominance in the mesopolyploid Brassica oleracea.</title>
        <authorList>
            <person name="Parkin I.A."/>
            <person name="Koh C."/>
            <person name="Tang H."/>
            <person name="Robinson S.J."/>
            <person name="Kagale S."/>
            <person name="Clarke W.E."/>
            <person name="Town C.D."/>
            <person name="Nixon J."/>
            <person name="Krishnakumar V."/>
            <person name="Bidwell S.L."/>
            <person name="Denoeud F."/>
            <person name="Belcram H."/>
            <person name="Links M.G."/>
            <person name="Just J."/>
            <person name="Clarke C."/>
            <person name="Bender T."/>
            <person name="Huebert T."/>
            <person name="Mason A.S."/>
            <person name="Pires J.C."/>
            <person name="Barker G."/>
            <person name="Moore J."/>
            <person name="Walley P.G."/>
            <person name="Manoli S."/>
            <person name="Batley J."/>
            <person name="Edwards D."/>
            <person name="Nelson M.N."/>
            <person name="Wang X."/>
            <person name="Paterson A.H."/>
            <person name="King G."/>
            <person name="Bancroft I."/>
            <person name="Chalhoub B."/>
            <person name="Sharpe A.G."/>
        </authorList>
    </citation>
    <scope>NUCLEOTIDE SEQUENCE</scope>
    <source>
        <strain evidence="2 3">cv. TO1000</strain>
    </source>
</reference>
<feature type="region of interest" description="Disordered" evidence="1">
    <location>
        <begin position="163"/>
        <end position="191"/>
    </location>
</feature>
<protein>
    <submittedName>
        <fullName evidence="2">Uncharacterized protein</fullName>
    </submittedName>
</protein>
<dbReference type="Proteomes" id="UP000032141">
    <property type="component" value="Chromosome C2"/>
</dbReference>
<sequence>FVCVGYLARAIEKAIDSAILSRRRISLHGDSLVTSLLTRQGFCLVGASVSTVLLSLISKAVQRICCHSRRRISLHGDSLATSLLSRWGFCLDGASVSTALRSRRRFGLDGSPLLDFERNTEDLLSHRQRFTEYEGEEGLLNSEHESVLNGNFPYESFHSGVSEIPPFSSQQSEAPTPPEDTPAERGKRQKWTPADDEVLISAWLNTSKNAIVGNEQKLQNFWKRVGEYFAASPHGTDGGAKMEHKHLKQRRRETNCSGQNDNDVLKVAHDIFYSDHKIKFNLEHAWCVLRYDQKWLNLNPPKASGSSKRKDCVEGSQASVNVGDNETRPEGIKAAKARRNTTQGKTVDEYKSIWEMKKEDLTMKEKLSKLAILDALLAKKNQLSEAEEIVKNKLLAHYSQLSESEEYGGETADSIYSETEDLIRRDQAEIRYNYGEPVQYPPQPKVEFEFPQTCYCGSQPVLATSYTRNDPGRKYYTCDNVDDGECHEMRSMDIHTLQLAEKVEALALLSDYETQQKLDTVEKMVCELAKKKSSCKFEVLLLFEGASTLCSVEFLKPWSADHPTYSHNLFRRRFRMNKLLFLSIVNRLSTEVEYFRPTEDAVGRSSLSPLQKCTATIRQLAYDGGADTVDEYRNREKGHEKLWNDYFSETPTYSHNLFRRRFRMNKLLFLSIVNRLSTEVEYFRPTEDAVGRSSLSPLQKCTAAIRQLAYGGGADTVDEYVLLGETTARKCLHHFTVGIIHLFGDQYIRRPTPDDLERLLLVGEQRGFSGMIRSIDCMHWEWKNCPTAWKGMYSRGTGKPTIVLKAVSSYDLWIWHTFFGAPGTMNDLNILDRSPVFDDIINGIAPQVNFYVNGREYNVAYYLTDGIYPKWANFIQSI</sequence>
<dbReference type="HOGENOM" id="CLU_012390_5_4_1"/>
<dbReference type="EnsemblPlants" id="Bo2g012710.1">
    <property type="protein sequence ID" value="Bo2g012710.1"/>
    <property type="gene ID" value="Bo2g012710"/>
</dbReference>
<accession>A0A0D3AJ88</accession>
<dbReference type="InterPro" id="IPR006912">
    <property type="entry name" value="Harbinger_derived_prot"/>
</dbReference>
<reference evidence="2" key="2">
    <citation type="submission" date="2015-03" db="UniProtKB">
        <authorList>
            <consortium name="EnsemblPlants"/>
        </authorList>
    </citation>
    <scope>IDENTIFICATION</scope>
</reference>